<dbReference type="RefSeq" id="WP_245427868.1">
    <property type="nucleotide sequence ID" value="NZ_QNRK01000019.1"/>
</dbReference>
<organism evidence="1 2">
    <name type="scientific">Roseiarcus fermentans</name>
    <dbReference type="NCBI Taxonomy" id="1473586"/>
    <lineage>
        <taxon>Bacteria</taxon>
        <taxon>Pseudomonadati</taxon>
        <taxon>Pseudomonadota</taxon>
        <taxon>Alphaproteobacteria</taxon>
        <taxon>Hyphomicrobiales</taxon>
        <taxon>Roseiarcaceae</taxon>
        <taxon>Roseiarcus</taxon>
    </lineage>
</organism>
<protein>
    <submittedName>
        <fullName evidence="1">Uncharacterized protein</fullName>
    </submittedName>
</protein>
<proteinExistence type="predicted"/>
<accession>A0A366F6S6</accession>
<sequence>MCSDLFTQLGNDREPIDGGIVGPAVAAEDMFKYSCLNPGIGSTIRSLSGLAPRALALMHGPCFTGDGAGALRALADDYDRLISAQELTSLRLERIAPTP</sequence>
<dbReference type="AlphaFoldDB" id="A0A366F6S6"/>
<reference evidence="1 2" key="1">
    <citation type="submission" date="2018-06" db="EMBL/GenBank/DDBJ databases">
        <title>Genomic Encyclopedia of Type Strains, Phase IV (KMG-IV): sequencing the most valuable type-strain genomes for metagenomic binning, comparative biology and taxonomic classification.</title>
        <authorList>
            <person name="Goeker M."/>
        </authorList>
    </citation>
    <scope>NUCLEOTIDE SEQUENCE [LARGE SCALE GENOMIC DNA]</scope>
    <source>
        <strain evidence="1 2">DSM 24875</strain>
    </source>
</reference>
<comment type="caution">
    <text evidence="1">The sequence shown here is derived from an EMBL/GenBank/DDBJ whole genome shotgun (WGS) entry which is preliminary data.</text>
</comment>
<evidence type="ECO:0000313" key="1">
    <source>
        <dbReference type="EMBL" id="RBP10334.1"/>
    </source>
</evidence>
<gene>
    <name evidence="1" type="ORF">DFR50_1195</name>
</gene>
<name>A0A366F6S6_9HYPH</name>
<dbReference type="Proteomes" id="UP000253529">
    <property type="component" value="Unassembled WGS sequence"/>
</dbReference>
<keyword evidence="2" id="KW-1185">Reference proteome</keyword>
<dbReference type="EMBL" id="QNRK01000019">
    <property type="protein sequence ID" value="RBP10334.1"/>
    <property type="molecule type" value="Genomic_DNA"/>
</dbReference>
<evidence type="ECO:0000313" key="2">
    <source>
        <dbReference type="Proteomes" id="UP000253529"/>
    </source>
</evidence>